<dbReference type="RefSeq" id="WP_129970279.1">
    <property type="nucleotide sequence ID" value="NZ_JACCEW010000005.1"/>
</dbReference>
<dbReference type="AlphaFoldDB" id="A0A853FK73"/>
<protein>
    <submittedName>
        <fullName evidence="1">PIN domain-containing protein</fullName>
    </submittedName>
</protein>
<organism evidence="1 2">
    <name type="scientific">Allopusillimonas soli</name>
    <dbReference type="NCBI Taxonomy" id="659016"/>
    <lineage>
        <taxon>Bacteria</taxon>
        <taxon>Pseudomonadati</taxon>
        <taxon>Pseudomonadota</taxon>
        <taxon>Betaproteobacteria</taxon>
        <taxon>Burkholderiales</taxon>
        <taxon>Alcaligenaceae</taxon>
        <taxon>Allopusillimonas</taxon>
    </lineage>
</organism>
<comment type="caution">
    <text evidence="1">The sequence shown here is derived from an EMBL/GenBank/DDBJ whole genome shotgun (WGS) entry which is preliminary data.</text>
</comment>
<accession>A0A853FK73</accession>
<proteinExistence type="predicted"/>
<dbReference type="OrthoDB" id="8683209at2"/>
<gene>
    <name evidence="1" type="ORF">H0A68_15740</name>
</gene>
<dbReference type="EMBL" id="JACCEW010000005">
    <property type="protein sequence ID" value="NYT38336.1"/>
    <property type="molecule type" value="Genomic_DNA"/>
</dbReference>
<reference evidence="1 2" key="1">
    <citation type="submission" date="2020-07" db="EMBL/GenBank/DDBJ databases">
        <title>Taxonomic revisions and descriptions of new bacterial species based on genomic comparisons in the high-G+C-content subgroup of the family Alcaligenaceae.</title>
        <authorList>
            <person name="Szabo A."/>
            <person name="Felfoldi T."/>
        </authorList>
    </citation>
    <scope>NUCLEOTIDE SEQUENCE [LARGE SCALE GENOMIC DNA]</scope>
    <source>
        <strain evidence="1 2">DSM 25264</strain>
    </source>
</reference>
<keyword evidence="2" id="KW-1185">Reference proteome</keyword>
<name>A0A853FK73_9BURK</name>
<sequence>MNAVPRILILDTCTLISSVLRRGLVRLGQAGCFDVAWSTVIGDEWRRNAARVWKISTQDVQREWECLQQACPLADQGDVTAFKQGLEHSDPKDWHVIAAARKAKAGAAQDCTVGIVTRNVRDFHRAELRHLGIALLDPDQLLVRCLEAYPTQTRDMVADMPGYVRQYQERAPSIVDILKRERLFRFAKLWLAQDDAPAQTLSSPSRSSGSSP</sequence>
<evidence type="ECO:0000313" key="1">
    <source>
        <dbReference type="EMBL" id="NYT38336.1"/>
    </source>
</evidence>
<evidence type="ECO:0000313" key="2">
    <source>
        <dbReference type="Proteomes" id="UP000580517"/>
    </source>
</evidence>
<dbReference type="Proteomes" id="UP000580517">
    <property type="component" value="Unassembled WGS sequence"/>
</dbReference>